<protein>
    <submittedName>
        <fullName evidence="2">Uncharacterized protein</fullName>
    </submittedName>
</protein>
<accession>A0A9P4NZD1</accession>
<evidence type="ECO:0000256" key="1">
    <source>
        <dbReference type="SAM" id="MobiDB-lite"/>
    </source>
</evidence>
<dbReference type="AlphaFoldDB" id="A0A9P4NZD1"/>
<name>A0A9P4NZD1_9PEZI</name>
<feature type="region of interest" description="Disordered" evidence="1">
    <location>
        <begin position="18"/>
        <end position="47"/>
    </location>
</feature>
<gene>
    <name evidence="2" type="ORF">EJ08DRAFT_656318</name>
</gene>
<comment type="caution">
    <text evidence="2">The sequence shown here is derived from an EMBL/GenBank/DDBJ whole genome shotgun (WGS) entry which is preliminary data.</text>
</comment>
<keyword evidence="3" id="KW-1185">Reference proteome</keyword>
<dbReference type="Proteomes" id="UP000800235">
    <property type="component" value="Unassembled WGS sequence"/>
</dbReference>
<evidence type="ECO:0000313" key="2">
    <source>
        <dbReference type="EMBL" id="KAF2435279.1"/>
    </source>
</evidence>
<reference evidence="2" key="1">
    <citation type="journal article" date="2020" name="Stud. Mycol.">
        <title>101 Dothideomycetes genomes: a test case for predicting lifestyles and emergence of pathogens.</title>
        <authorList>
            <person name="Haridas S."/>
            <person name="Albert R."/>
            <person name="Binder M."/>
            <person name="Bloem J."/>
            <person name="Labutti K."/>
            <person name="Salamov A."/>
            <person name="Andreopoulos B."/>
            <person name="Baker S."/>
            <person name="Barry K."/>
            <person name="Bills G."/>
            <person name="Bluhm B."/>
            <person name="Cannon C."/>
            <person name="Castanera R."/>
            <person name="Culley D."/>
            <person name="Daum C."/>
            <person name="Ezra D."/>
            <person name="Gonzalez J."/>
            <person name="Henrissat B."/>
            <person name="Kuo A."/>
            <person name="Liang C."/>
            <person name="Lipzen A."/>
            <person name="Lutzoni F."/>
            <person name="Magnuson J."/>
            <person name="Mondo S."/>
            <person name="Nolan M."/>
            <person name="Ohm R."/>
            <person name="Pangilinan J."/>
            <person name="Park H.-J."/>
            <person name="Ramirez L."/>
            <person name="Alfaro M."/>
            <person name="Sun H."/>
            <person name="Tritt A."/>
            <person name="Yoshinaga Y."/>
            <person name="Zwiers L.-H."/>
            <person name="Turgeon B."/>
            <person name="Goodwin S."/>
            <person name="Spatafora J."/>
            <person name="Crous P."/>
            <person name="Grigoriev I."/>
        </authorList>
    </citation>
    <scope>NUCLEOTIDE SEQUENCE</scope>
    <source>
        <strain evidence="2">CBS 130266</strain>
    </source>
</reference>
<proteinExistence type="predicted"/>
<organism evidence="2 3">
    <name type="scientific">Tothia fuscella</name>
    <dbReference type="NCBI Taxonomy" id="1048955"/>
    <lineage>
        <taxon>Eukaryota</taxon>
        <taxon>Fungi</taxon>
        <taxon>Dikarya</taxon>
        <taxon>Ascomycota</taxon>
        <taxon>Pezizomycotina</taxon>
        <taxon>Dothideomycetes</taxon>
        <taxon>Pleosporomycetidae</taxon>
        <taxon>Venturiales</taxon>
        <taxon>Cylindrosympodiaceae</taxon>
        <taxon>Tothia</taxon>
    </lineage>
</organism>
<sequence length="282" mass="31385">MGGQQPFRFRPHKVNEQFFNPYVRTNRRFSPYPQSRTTPRTSEADRAYTEAPANPGFRADEGMPLSLPMPTRFTRRPQVSLHVTANGRAYTKVSEQIPKEKGKVAAAPIADSTTHNQLDDLKPNELNAFFDDFFAPQTDDTHPPMPEPFPPFTNQPAQPEYPGYIPIDPFLEFINPEMLSSDPLEPFHEAHRQYLQTQPSASAARFTEYDTPPPTSPVLRAAEVTPQARLPETAAADLGFIPSTVAERFPGIEDDAGIFAVGESTNFGGATNFGEDGMGEWK</sequence>
<dbReference type="EMBL" id="MU007013">
    <property type="protein sequence ID" value="KAF2435279.1"/>
    <property type="molecule type" value="Genomic_DNA"/>
</dbReference>
<evidence type="ECO:0000313" key="3">
    <source>
        <dbReference type="Proteomes" id="UP000800235"/>
    </source>
</evidence>
<feature type="compositionally biased region" description="Polar residues" evidence="1">
    <location>
        <begin position="32"/>
        <end position="41"/>
    </location>
</feature>